<evidence type="ECO:0000313" key="9">
    <source>
        <dbReference type="EMBL" id="KMM34706.1"/>
    </source>
</evidence>
<evidence type="ECO:0000256" key="1">
    <source>
        <dbReference type="ARBA" id="ARBA00004651"/>
    </source>
</evidence>
<comment type="caution">
    <text evidence="9">The sequence shown here is derived from an EMBL/GenBank/DDBJ whole genome shotgun (WGS) entry which is preliminary data.</text>
</comment>
<evidence type="ECO:0000259" key="8">
    <source>
        <dbReference type="Pfam" id="PF12704"/>
    </source>
</evidence>
<dbReference type="Pfam" id="PF02687">
    <property type="entry name" value="FtsX"/>
    <property type="match status" value="2"/>
</dbReference>
<name>A0A0J6CEY8_9BACT</name>
<keyword evidence="3 6" id="KW-0812">Transmembrane</keyword>
<dbReference type="GO" id="GO:0005886">
    <property type="term" value="C:plasma membrane"/>
    <property type="evidence" value="ECO:0007669"/>
    <property type="project" value="UniProtKB-SubCell"/>
</dbReference>
<dbReference type="AlphaFoldDB" id="A0A0J6CEY8"/>
<evidence type="ECO:0000256" key="4">
    <source>
        <dbReference type="ARBA" id="ARBA00022989"/>
    </source>
</evidence>
<feature type="transmembrane region" description="Helical" evidence="6">
    <location>
        <begin position="416"/>
        <end position="441"/>
    </location>
</feature>
<sequence length="801" mass="92507">MIRHYLKVTLREFAKYKTQSLVSIIGLAIGFTAFILGGYWLWWETHFDNFHPNGDRLYCLTTTGLVKKATGADADLDQLHMNDLAELTKLLPEIEQVCKFANCNFTIKENNSSKYIYGLVCDHSFFEMFRSDFVAGTYKGTVLDGQSVVLTQSTAMRFFGTTDCIGKVFDLTGQYRPTIVGVIKDYPDNSDFIFEFLLIDQVKPMTHVNRNKTYVRLHRDCNIKKVKEKLAAYKSHADDPYGDEHVDQWKINLRTPSEVHLYCHPELDNRIRNIHILALAGLMAFMSALMNLLVLFIGQQQRKKNKNRTYLCIGASTKEMMQKGWTELFLPMFIAYLLAFCLIEVIYPYYDSYTTWNRYGMYEGVSRHIDQSALVFNAITAILASTLLFWIITYLPIRRILCSPGTQSVALKRGLIAGQIFIGSLFFITSIILFMQLHFILNKDKGVEYENVLQMDMGYENAYENDLRVLEPELRNHPYIQEVCYTAINSPVFTEQGDWYGTEVTHLSFDPAETDPFREDNLMLVSKDFFSLFHIGLKEGKWLDESNPGSYLVNETGYRQLGYKDLLERSIYRYDEKQYSATTQKVSGIINNYIYAPMQFPVLSVFFRLHTDKDAKNYTPVQYFYVRYLPGHKKEVTEHIRQVAKKFNVSGVTDTSLCTPLTDLVDKFNQPEKVIFSVFSIIAILCILISTFGIYSLVSLSAQQRKKEIAIRKVNGATFYHILQLFFREYLILVVISNLFALPIGYILMNRWLETYANHIHLTIWPFIAVFFITCVIVLLSIFRQVKEAALANPAESVKSE</sequence>
<dbReference type="InterPro" id="IPR050250">
    <property type="entry name" value="Macrolide_Exporter_MacB"/>
</dbReference>
<protein>
    <submittedName>
        <fullName evidence="9">Multidrug ABC transporter substrate-binding protein</fullName>
    </submittedName>
</protein>
<dbReference type="PANTHER" id="PTHR30572">
    <property type="entry name" value="MEMBRANE COMPONENT OF TRANSPORTER-RELATED"/>
    <property type="match status" value="1"/>
</dbReference>
<keyword evidence="2" id="KW-1003">Cell membrane</keyword>
<feature type="domain" description="MacB-like periplasmic core" evidence="8">
    <location>
        <begin position="20"/>
        <end position="232"/>
    </location>
</feature>
<dbReference type="PATRIC" id="fig|328812.4.peg.989"/>
<feature type="transmembrane region" description="Helical" evidence="6">
    <location>
        <begin position="274"/>
        <end position="298"/>
    </location>
</feature>
<dbReference type="Proteomes" id="UP000036166">
    <property type="component" value="Unassembled WGS sequence"/>
</dbReference>
<accession>A0A0J6CEY8</accession>
<dbReference type="RefSeq" id="WP_048314663.1">
    <property type="nucleotide sequence ID" value="NZ_LFJV01000013.1"/>
</dbReference>
<gene>
    <name evidence="9" type="ORF">ACM15_05530</name>
</gene>
<evidence type="ECO:0000259" key="7">
    <source>
        <dbReference type="Pfam" id="PF02687"/>
    </source>
</evidence>
<feature type="domain" description="ABC3 transporter permease C-terminal" evidence="7">
    <location>
        <begin position="280"/>
        <end position="401"/>
    </location>
</feature>
<feature type="transmembrane region" description="Helical" evidence="6">
    <location>
        <begin position="674"/>
        <end position="698"/>
    </location>
</feature>
<dbReference type="EMBL" id="LFJV01000013">
    <property type="protein sequence ID" value="KMM34706.1"/>
    <property type="molecule type" value="Genomic_DNA"/>
</dbReference>
<feature type="transmembrane region" description="Helical" evidence="6">
    <location>
        <begin position="764"/>
        <end position="783"/>
    </location>
</feature>
<dbReference type="InterPro" id="IPR003838">
    <property type="entry name" value="ABC3_permease_C"/>
</dbReference>
<reference evidence="9 10" key="1">
    <citation type="submission" date="2015-06" db="EMBL/GenBank/DDBJ databases">
        <title>Draft Genome Sequence of Parabacteroides goldsteinii with Putative Novel Metallo-Beta-Lactamases Isolated from a Blood Culture from a Human Patient.</title>
        <authorList>
            <person name="Krogh T.J."/>
            <person name="Agergaard C.N."/>
            <person name="Moller-Jensen J."/>
            <person name="Justesen U.S."/>
        </authorList>
    </citation>
    <scope>NUCLEOTIDE SEQUENCE [LARGE SCALE GENOMIC DNA]</scope>
    <source>
        <strain evidence="9 10">910340</strain>
    </source>
</reference>
<evidence type="ECO:0000256" key="5">
    <source>
        <dbReference type="ARBA" id="ARBA00023136"/>
    </source>
</evidence>
<evidence type="ECO:0000256" key="2">
    <source>
        <dbReference type="ARBA" id="ARBA00022475"/>
    </source>
</evidence>
<evidence type="ECO:0000256" key="6">
    <source>
        <dbReference type="SAM" id="Phobius"/>
    </source>
</evidence>
<evidence type="ECO:0000256" key="3">
    <source>
        <dbReference type="ARBA" id="ARBA00022692"/>
    </source>
</evidence>
<comment type="subcellular location">
    <subcellularLocation>
        <location evidence="1">Cell membrane</location>
        <topology evidence="1">Multi-pass membrane protein</topology>
    </subcellularLocation>
</comment>
<proteinExistence type="predicted"/>
<feature type="transmembrane region" description="Helical" evidence="6">
    <location>
        <begin position="730"/>
        <end position="749"/>
    </location>
</feature>
<feature type="transmembrane region" description="Helical" evidence="6">
    <location>
        <begin position="374"/>
        <end position="395"/>
    </location>
</feature>
<keyword evidence="4 6" id="KW-1133">Transmembrane helix</keyword>
<dbReference type="InterPro" id="IPR025857">
    <property type="entry name" value="MacB_PCD"/>
</dbReference>
<evidence type="ECO:0000313" key="10">
    <source>
        <dbReference type="Proteomes" id="UP000036166"/>
    </source>
</evidence>
<feature type="transmembrane region" description="Helical" evidence="6">
    <location>
        <begin position="328"/>
        <end position="350"/>
    </location>
</feature>
<dbReference type="PANTHER" id="PTHR30572:SF18">
    <property type="entry name" value="ABC-TYPE MACROLIDE FAMILY EXPORT SYSTEM PERMEASE COMPONENT 2"/>
    <property type="match status" value="1"/>
</dbReference>
<feature type="domain" description="ABC3 transporter permease C-terminal" evidence="7">
    <location>
        <begin position="681"/>
        <end position="788"/>
    </location>
</feature>
<organism evidence="9 10">
    <name type="scientific">Parabacteroides goldsteinii</name>
    <dbReference type="NCBI Taxonomy" id="328812"/>
    <lineage>
        <taxon>Bacteria</taxon>
        <taxon>Pseudomonadati</taxon>
        <taxon>Bacteroidota</taxon>
        <taxon>Bacteroidia</taxon>
        <taxon>Bacteroidales</taxon>
        <taxon>Tannerellaceae</taxon>
        <taxon>Parabacteroides</taxon>
    </lineage>
</organism>
<dbReference type="Pfam" id="PF12704">
    <property type="entry name" value="MacB_PCD"/>
    <property type="match status" value="1"/>
</dbReference>
<keyword evidence="5 6" id="KW-0472">Membrane</keyword>
<dbReference type="GO" id="GO:0022857">
    <property type="term" value="F:transmembrane transporter activity"/>
    <property type="evidence" value="ECO:0007669"/>
    <property type="project" value="TreeGrafter"/>
</dbReference>
<feature type="transmembrane region" description="Helical" evidence="6">
    <location>
        <begin position="21"/>
        <end position="43"/>
    </location>
</feature>